<accession>A0ABU5DKV8</accession>
<dbReference type="Pfam" id="PF13663">
    <property type="entry name" value="DUF4148"/>
    <property type="match status" value="1"/>
</dbReference>
<keyword evidence="1" id="KW-0732">Signal</keyword>
<evidence type="ECO:0008006" key="4">
    <source>
        <dbReference type="Google" id="ProtNLM"/>
    </source>
</evidence>
<evidence type="ECO:0000313" key="2">
    <source>
        <dbReference type="EMBL" id="MDY0746343.1"/>
    </source>
</evidence>
<dbReference type="RefSeq" id="WP_320424245.1">
    <property type="nucleotide sequence ID" value="NZ_JAXCLA010000005.1"/>
</dbReference>
<feature type="signal peptide" evidence="1">
    <location>
        <begin position="1"/>
        <end position="21"/>
    </location>
</feature>
<protein>
    <recommendedName>
        <fullName evidence="4">DUF4148 domain-containing protein</fullName>
    </recommendedName>
</protein>
<organism evidence="2 3">
    <name type="scientific">Roseateles agri</name>
    <dbReference type="NCBI Taxonomy" id="3098619"/>
    <lineage>
        <taxon>Bacteria</taxon>
        <taxon>Pseudomonadati</taxon>
        <taxon>Pseudomonadota</taxon>
        <taxon>Betaproteobacteria</taxon>
        <taxon>Burkholderiales</taxon>
        <taxon>Sphaerotilaceae</taxon>
        <taxon>Roseateles</taxon>
    </lineage>
</organism>
<dbReference type="Proteomes" id="UP001285263">
    <property type="component" value="Unassembled WGS sequence"/>
</dbReference>
<dbReference type="InterPro" id="IPR025421">
    <property type="entry name" value="DUF4148"/>
</dbReference>
<reference evidence="2 3" key="1">
    <citation type="submission" date="2023-11" db="EMBL/GenBank/DDBJ databases">
        <title>Paucibacter sp. nov., isolated from fresh soil in Korea.</title>
        <authorList>
            <person name="Le N.T.T."/>
        </authorList>
    </citation>
    <scope>NUCLEOTIDE SEQUENCE [LARGE SCALE GENOMIC DNA]</scope>
    <source>
        <strain evidence="2 3">R3-3</strain>
    </source>
</reference>
<evidence type="ECO:0000313" key="3">
    <source>
        <dbReference type="Proteomes" id="UP001285263"/>
    </source>
</evidence>
<dbReference type="EMBL" id="JAXCLA010000005">
    <property type="protein sequence ID" value="MDY0746343.1"/>
    <property type="molecule type" value="Genomic_DNA"/>
</dbReference>
<feature type="chain" id="PRO_5045925222" description="DUF4148 domain-containing protein" evidence="1">
    <location>
        <begin position="22"/>
        <end position="108"/>
    </location>
</feature>
<comment type="caution">
    <text evidence="2">The sequence shown here is derived from an EMBL/GenBank/DDBJ whole genome shotgun (WGS) entry which is preliminary data.</text>
</comment>
<proteinExistence type="predicted"/>
<keyword evidence="3" id="KW-1185">Reference proteome</keyword>
<sequence length="108" mass="11403">MRTQQFVTLALSLFIGTAAMAHPGHADGPTSRAEVIADLEIYRQSGLAELDGRDEPPVYGADYQAAQARYQALHASPAFAMRVARIAQQRGEAVATASSGAAQSTVTQ</sequence>
<name>A0ABU5DKV8_9BURK</name>
<gene>
    <name evidence="2" type="ORF">SNE35_17660</name>
</gene>
<evidence type="ECO:0000256" key="1">
    <source>
        <dbReference type="SAM" id="SignalP"/>
    </source>
</evidence>